<keyword evidence="2" id="KW-1185">Reference proteome</keyword>
<protein>
    <submittedName>
        <fullName evidence="1">Uncharacterized protein</fullName>
    </submittedName>
</protein>
<dbReference type="EMBL" id="JAAALK010000283">
    <property type="protein sequence ID" value="KAG8076558.1"/>
    <property type="molecule type" value="Genomic_DNA"/>
</dbReference>
<evidence type="ECO:0000313" key="1">
    <source>
        <dbReference type="EMBL" id="KAG8076558.1"/>
    </source>
</evidence>
<organism evidence="1 2">
    <name type="scientific">Zizania palustris</name>
    <name type="common">Northern wild rice</name>
    <dbReference type="NCBI Taxonomy" id="103762"/>
    <lineage>
        <taxon>Eukaryota</taxon>
        <taxon>Viridiplantae</taxon>
        <taxon>Streptophyta</taxon>
        <taxon>Embryophyta</taxon>
        <taxon>Tracheophyta</taxon>
        <taxon>Spermatophyta</taxon>
        <taxon>Magnoliopsida</taxon>
        <taxon>Liliopsida</taxon>
        <taxon>Poales</taxon>
        <taxon>Poaceae</taxon>
        <taxon>BOP clade</taxon>
        <taxon>Oryzoideae</taxon>
        <taxon>Oryzeae</taxon>
        <taxon>Zizaniinae</taxon>
        <taxon>Zizania</taxon>
    </lineage>
</organism>
<dbReference type="AlphaFoldDB" id="A0A8J5SMU3"/>
<sequence>MEQLQYPANQVIGQDPESHIEVGLEDHYFINLRIQMIVSSKPPEGFSSKPSKTFSSNLGLRSLRLKRNKYLSTEDYSEDYFGLRLVEKGEGYLDRKAPLYAHVLFEVPLFVALRFGGHFGVKPLAHTLI</sequence>
<evidence type="ECO:0000313" key="2">
    <source>
        <dbReference type="Proteomes" id="UP000729402"/>
    </source>
</evidence>
<proteinExistence type="predicted"/>
<comment type="caution">
    <text evidence="1">The sequence shown here is derived from an EMBL/GenBank/DDBJ whole genome shotgun (WGS) entry which is preliminary data.</text>
</comment>
<dbReference type="Proteomes" id="UP000729402">
    <property type="component" value="Unassembled WGS sequence"/>
</dbReference>
<gene>
    <name evidence="1" type="ORF">GUJ93_ZPchr0006g45318</name>
</gene>
<reference evidence="1" key="1">
    <citation type="journal article" date="2021" name="bioRxiv">
        <title>Whole Genome Assembly and Annotation of Northern Wild Rice, Zizania palustris L., Supports a Whole Genome Duplication in the Zizania Genus.</title>
        <authorList>
            <person name="Haas M."/>
            <person name="Kono T."/>
            <person name="Macchietto M."/>
            <person name="Millas R."/>
            <person name="McGilp L."/>
            <person name="Shao M."/>
            <person name="Duquette J."/>
            <person name="Hirsch C.N."/>
            <person name="Kimball J."/>
        </authorList>
    </citation>
    <scope>NUCLEOTIDE SEQUENCE</scope>
    <source>
        <tissue evidence="1">Fresh leaf tissue</tissue>
    </source>
</reference>
<reference evidence="1" key="2">
    <citation type="submission" date="2021-02" db="EMBL/GenBank/DDBJ databases">
        <authorList>
            <person name="Kimball J.A."/>
            <person name="Haas M.W."/>
            <person name="Macchietto M."/>
            <person name="Kono T."/>
            <person name="Duquette J."/>
            <person name="Shao M."/>
        </authorList>
    </citation>
    <scope>NUCLEOTIDE SEQUENCE</scope>
    <source>
        <tissue evidence="1">Fresh leaf tissue</tissue>
    </source>
</reference>
<accession>A0A8J5SMU3</accession>
<name>A0A8J5SMU3_ZIZPA</name>